<comment type="caution">
    <text evidence="2">The sequence shown here is derived from an EMBL/GenBank/DDBJ whole genome shotgun (WGS) entry which is preliminary data.</text>
</comment>
<keyword evidence="3" id="KW-1185">Reference proteome</keyword>
<feature type="domain" description="HEPN" evidence="1">
    <location>
        <begin position="8"/>
        <end position="124"/>
    </location>
</feature>
<dbReference type="RefSeq" id="WP_106633060.1">
    <property type="nucleotide sequence ID" value="NZ_PXXO01000019.1"/>
</dbReference>
<protein>
    <recommendedName>
        <fullName evidence="1">HEPN domain-containing protein</fullName>
    </recommendedName>
</protein>
<evidence type="ECO:0000259" key="1">
    <source>
        <dbReference type="PROSITE" id="PS50910"/>
    </source>
</evidence>
<sequence>MNRSADWLHQAKADLAQAQLSADAGHHEWACFACHQAVEKALKALHLHHDQQSWGHGLGRSLRDLPPPVAAALSVQVSDLEDRLRVLDALYIPTRYPDSLPEGAPTDHFGRLQSQDALSHARALVDAICAALAPA</sequence>
<gene>
    <name evidence="2" type="ORF">C7K55_12495</name>
</gene>
<dbReference type="InterPro" id="IPR007842">
    <property type="entry name" value="HEPN_dom"/>
</dbReference>
<dbReference type="OrthoDB" id="9808176at2"/>
<dbReference type="PROSITE" id="PS50910">
    <property type="entry name" value="HEPN"/>
    <property type="match status" value="1"/>
</dbReference>
<dbReference type="Pfam" id="PF05168">
    <property type="entry name" value="HEPN"/>
    <property type="match status" value="1"/>
</dbReference>
<dbReference type="EMBL" id="PXXO01000019">
    <property type="protein sequence ID" value="PSJ03637.1"/>
    <property type="molecule type" value="Genomic_DNA"/>
</dbReference>
<dbReference type="AlphaFoldDB" id="A0A2P7MR19"/>
<evidence type="ECO:0000313" key="2">
    <source>
        <dbReference type="EMBL" id="PSJ03637.1"/>
    </source>
</evidence>
<accession>A0A2P7MR19</accession>
<dbReference type="Gene3D" id="1.20.120.330">
    <property type="entry name" value="Nucleotidyltransferases domain 2"/>
    <property type="match status" value="1"/>
</dbReference>
<dbReference type="Proteomes" id="UP000243002">
    <property type="component" value="Unassembled WGS sequence"/>
</dbReference>
<evidence type="ECO:0000313" key="3">
    <source>
        <dbReference type="Proteomes" id="UP000243002"/>
    </source>
</evidence>
<proteinExistence type="predicted"/>
<name>A0A2P7MR19_9CYAN</name>
<dbReference type="SMART" id="SM00748">
    <property type="entry name" value="HEPN"/>
    <property type="match status" value="1"/>
</dbReference>
<organism evidence="2 3">
    <name type="scientific">Cyanobium usitatum str. Tous</name>
    <dbReference type="NCBI Taxonomy" id="2116684"/>
    <lineage>
        <taxon>Bacteria</taxon>
        <taxon>Bacillati</taxon>
        <taxon>Cyanobacteriota</taxon>
        <taxon>Cyanophyceae</taxon>
        <taxon>Synechococcales</taxon>
        <taxon>Prochlorococcaceae</taxon>
        <taxon>Cyanobium</taxon>
    </lineage>
</organism>
<dbReference type="SUPFAM" id="SSF81593">
    <property type="entry name" value="Nucleotidyltransferase substrate binding subunit/domain"/>
    <property type="match status" value="1"/>
</dbReference>
<reference evidence="2 3" key="1">
    <citation type="journal article" date="2018" name="Environ. Microbiol.">
        <title>Ecological and genomic features of two widespread freshwater picocyanobacteria.</title>
        <authorList>
            <person name="Cabello-Yeves P.J."/>
            <person name="Picazo A."/>
            <person name="Camacho A."/>
            <person name="Callieri C."/>
            <person name="Rosselli R."/>
            <person name="Roda-Garcia J.J."/>
            <person name="Coutinho F.H."/>
            <person name="Rodriguez-Valera F."/>
        </authorList>
    </citation>
    <scope>NUCLEOTIDE SEQUENCE [LARGE SCALE GENOMIC DNA]</scope>
    <source>
        <strain evidence="2 3">Tous</strain>
    </source>
</reference>